<dbReference type="Gene3D" id="1.10.287.1260">
    <property type="match status" value="1"/>
</dbReference>
<organism evidence="8 9">
    <name type="scientific">Zunongwangia atlantica 22II14-10F7</name>
    <dbReference type="NCBI Taxonomy" id="1185767"/>
    <lineage>
        <taxon>Bacteria</taxon>
        <taxon>Pseudomonadati</taxon>
        <taxon>Bacteroidota</taxon>
        <taxon>Flavobacteriia</taxon>
        <taxon>Flavobacteriales</taxon>
        <taxon>Flavobacteriaceae</taxon>
        <taxon>Zunongwangia</taxon>
    </lineage>
</organism>
<keyword evidence="9" id="KW-1185">Reference proteome</keyword>
<gene>
    <name evidence="8" type="ORF">IIF7_10293</name>
</gene>
<accession>A0A1Y1T4T0</accession>
<feature type="transmembrane region" description="Helical" evidence="6">
    <location>
        <begin position="161"/>
        <end position="180"/>
    </location>
</feature>
<dbReference type="GO" id="GO:0008381">
    <property type="term" value="F:mechanosensitive monoatomic ion channel activity"/>
    <property type="evidence" value="ECO:0007669"/>
    <property type="project" value="UniProtKB-ARBA"/>
</dbReference>
<feature type="region of interest" description="Disordered" evidence="5">
    <location>
        <begin position="341"/>
        <end position="369"/>
    </location>
</feature>
<sequence length="369" mass="41844">MAQDMLTDEALNTSYLIIGILAVVIVFAIAFFIIKKIGKDPKNVLPVNLAGRIRIPLLIFLISLFLKVCLFQDVFSNTELINLIKHASTIGIIISFTWFLIVFLKVFKERLLKKYDVNTDNNLKARKVYTQFTILENIVIFILIILAIGISLMSFESIREVGLSLLTSAGIAGIIVGLAAQKAIGTLLAGIQIAITQPIRLQDAVIVEGEWGWIEEITLTYVVVKVWDKRRLVVPSTYFIENTFQNWTRKSADIMGTVFLYTDYNVSFDAIRAELTRLLESSPLWDKQVNVLQVTDATEKSVQIRILVSAKDSPTAWDLRVYIREKLIDFIHQNYPQSLPRTRVELPQQDQNPSEKVSPKTEDPSARKE</sequence>
<feature type="transmembrane region" description="Helical" evidence="6">
    <location>
        <begin position="128"/>
        <end position="155"/>
    </location>
</feature>
<keyword evidence="2 6" id="KW-0812">Transmembrane</keyword>
<dbReference type="EMBL" id="ARYN01000008">
    <property type="protein sequence ID" value="ORL45594.1"/>
    <property type="molecule type" value="Genomic_DNA"/>
</dbReference>
<proteinExistence type="predicted"/>
<feature type="transmembrane region" description="Helical" evidence="6">
    <location>
        <begin position="15"/>
        <end position="34"/>
    </location>
</feature>
<dbReference type="RefSeq" id="WP_084841600.1">
    <property type="nucleotide sequence ID" value="NZ_ARYN01000008.1"/>
</dbReference>
<feature type="domain" description="Mechanosensitive ion channel MscS" evidence="7">
    <location>
        <begin position="184"/>
        <end position="249"/>
    </location>
</feature>
<keyword evidence="4 6" id="KW-0472">Membrane</keyword>
<dbReference type="Gene3D" id="2.30.30.60">
    <property type="match status" value="1"/>
</dbReference>
<dbReference type="InterPro" id="IPR006685">
    <property type="entry name" value="MscS_channel_2nd"/>
</dbReference>
<evidence type="ECO:0000313" key="8">
    <source>
        <dbReference type="EMBL" id="ORL45594.1"/>
    </source>
</evidence>
<evidence type="ECO:0000256" key="1">
    <source>
        <dbReference type="ARBA" id="ARBA00004370"/>
    </source>
</evidence>
<dbReference type="Pfam" id="PF00924">
    <property type="entry name" value="MS_channel_2nd"/>
    <property type="match status" value="1"/>
</dbReference>
<reference evidence="8 9" key="1">
    <citation type="submission" date="2013-04" db="EMBL/GenBank/DDBJ databases">
        <title>Zunongwangia sp. 22II14-10F7 Genome Sequencing.</title>
        <authorList>
            <person name="Lai Q."/>
            <person name="Shao Z."/>
        </authorList>
    </citation>
    <scope>NUCLEOTIDE SEQUENCE [LARGE SCALE GENOMIC DNA]</scope>
    <source>
        <strain evidence="8 9">22II14-10F7</strain>
    </source>
</reference>
<dbReference type="STRING" id="1185767.IIF7_10293"/>
<evidence type="ECO:0000256" key="6">
    <source>
        <dbReference type="SAM" id="Phobius"/>
    </source>
</evidence>
<comment type="subcellular location">
    <subcellularLocation>
        <location evidence="1">Membrane</location>
    </subcellularLocation>
</comment>
<feature type="transmembrane region" description="Helical" evidence="6">
    <location>
        <begin position="55"/>
        <end position="75"/>
    </location>
</feature>
<evidence type="ECO:0000313" key="9">
    <source>
        <dbReference type="Proteomes" id="UP000192746"/>
    </source>
</evidence>
<dbReference type="AlphaFoldDB" id="A0A1Y1T4T0"/>
<dbReference type="GO" id="GO:0016020">
    <property type="term" value="C:membrane"/>
    <property type="evidence" value="ECO:0007669"/>
    <property type="project" value="UniProtKB-SubCell"/>
</dbReference>
<name>A0A1Y1T4T0_9FLAO</name>
<evidence type="ECO:0000256" key="5">
    <source>
        <dbReference type="SAM" id="MobiDB-lite"/>
    </source>
</evidence>
<evidence type="ECO:0000256" key="3">
    <source>
        <dbReference type="ARBA" id="ARBA00022989"/>
    </source>
</evidence>
<dbReference type="PANTHER" id="PTHR30566:SF25">
    <property type="entry name" value="INNER MEMBRANE PROTEIN"/>
    <property type="match status" value="1"/>
</dbReference>
<dbReference type="OrthoDB" id="9792218at2"/>
<evidence type="ECO:0000256" key="4">
    <source>
        <dbReference type="ARBA" id="ARBA00023136"/>
    </source>
</evidence>
<evidence type="ECO:0000256" key="2">
    <source>
        <dbReference type="ARBA" id="ARBA00022692"/>
    </source>
</evidence>
<dbReference type="InterPro" id="IPR023408">
    <property type="entry name" value="MscS_beta-dom_sf"/>
</dbReference>
<dbReference type="InterPro" id="IPR010920">
    <property type="entry name" value="LSM_dom_sf"/>
</dbReference>
<protein>
    <recommendedName>
        <fullName evidence="7">Mechanosensitive ion channel MscS domain-containing protein</fullName>
    </recommendedName>
</protein>
<dbReference type="SUPFAM" id="SSF50182">
    <property type="entry name" value="Sm-like ribonucleoproteins"/>
    <property type="match status" value="1"/>
</dbReference>
<comment type="caution">
    <text evidence="8">The sequence shown here is derived from an EMBL/GenBank/DDBJ whole genome shotgun (WGS) entry which is preliminary data.</text>
</comment>
<dbReference type="Proteomes" id="UP000192746">
    <property type="component" value="Unassembled WGS sequence"/>
</dbReference>
<dbReference type="PANTHER" id="PTHR30566">
    <property type="entry name" value="YNAI-RELATED MECHANOSENSITIVE ION CHANNEL"/>
    <property type="match status" value="1"/>
</dbReference>
<keyword evidence="3 6" id="KW-1133">Transmembrane helix</keyword>
<evidence type="ECO:0000259" key="7">
    <source>
        <dbReference type="Pfam" id="PF00924"/>
    </source>
</evidence>
<feature type="transmembrane region" description="Helical" evidence="6">
    <location>
        <begin position="87"/>
        <end position="107"/>
    </location>
</feature>
<feature type="compositionally biased region" description="Basic and acidic residues" evidence="5">
    <location>
        <begin position="357"/>
        <end position="369"/>
    </location>
</feature>